<feature type="compositionally biased region" description="Acidic residues" evidence="4">
    <location>
        <begin position="682"/>
        <end position="691"/>
    </location>
</feature>
<feature type="compositionally biased region" description="Acidic residues" evidence="4">
    <location>
        <begin position="38"/>
        <end position="52"/>
    </location>
</feature>
<feature type="compositionally biased region" description="Basic residues" evidence="4">
    <location>
        <begin position="9"/>
        <end position="20"/>
    </location>
</feature>
<organism evidence="5 6">
    <name type="scientific">Priapulus caudatus</name>
    <name type="common">Priapulid worm</name>
    <dbReference type="NCBI Taxonomy" id="37621"/>
    <lineage>
        <taxon>Eukaryota</taxon>
        <taxon>Metazoa</taxon>
        <taxon>Ecdysozoa</taxon>
        <taxon>Scalidophora</taxon>
        <taxon>Priapulida</taxon>
        <taxon>Priapulimorpha</taxon>
        <taxon>Priapulimorphida</taxon>
        <taxon>Priapulidae</taxon>
        <taxon>Priapulus</taxon>
    </lineage>
</organism>
<dbReference type="InterPro" id="IPR005343">
    <property type="entry name" value="Noc2"/>
</dbReference>
<accession>A0ABM1E118</accession>
<dbReference type="InterPro" id="IPR016024">
    <property type="entry name" value="ARM-type_fold"/>
</dbReference>
<feature type="compositionally biased region" description="Acidic residues" evidence="4">
    <location>
        <begin position="132"/>
        <end position="144"/>
    </location>
</feature>
<feature type="region of interest" description="Disordered" evidence="4">
    <location>
        <begin position="1"/>
        <end position="83"/>
    </location>
</feature>
<sequence length="713" mass="81683">MSATMRNAVKTRKTSKPPKRKLSDMKVADFMQKGLDTGSDDTSVDENDEEDFQSTSKGLIGLLDGSKSSANEAGMKTSMTRLQEKDPEFYKFLQDNDPDLLNFDVSDESSGDEDEARKDLHVPPTKLQVGSDESEEENSSSDEESPTHSSVKMDRSNVVTMKMISNWSSILQDTPSPKSILAVADAFRAAVQQAGGDTTQDDTMRVEGSNVFNAIVRMCMVDLVPAIYKVLNLPQPLERQQKKLMLPSSSKKWPKLKIGMKHYLTDLMQLFSQMSEPAVLHVVLKHVLIVLPFYICFPKTCKLLLKKLIRLWSTAEESVRVLSFLCLARLTNLAQEDYHELVIKQTYMAYVKNCKFTSPTTLPVINFMQRSMAELFRLDDQAAYQHAFVFIRQLAIHLRNAITTRKKESYKSVYNWQYVHCLAFWCRLLADMHPNNTVAPLVYPIVQTTIGCLKLIPTEKYYPLRFYCIKSLTLVSSATRSFIPILPFIMEVFEITDFNRKHSSMGFKPLNFSTTLKLTRPQLSEKGFRDGVVDQVYESLMEYLNVEAHTIGFPELVLPAVMQLKSFLKACKVANFCKPLKQILDKITENSNYINQRRKNVSFAVNDLNAVARWESQTQEEGTPLSKYYKTWRKLRDRELAHEISGKEQIVDQLHDTKIPYMKHKKEKLDKKEFSGLFPSESESDGEESEEELLKRFDPTKNDQKSRQKVTHS</sequence>
<feature type="region of interest" description="Disordered" evidence="4">
    <location>
        <begin position="665"/>
        <end position="713"/>
    </location>
</feature>
<feature type="region of interest" description="Disordered" evidence="4">
    <location>
        <begin position="101"/>
        <end position="155"/>
    </location>
</feature>
<dbReference type="GeneID" id="106807897"/>
<reference evidence="6" key="1">
    <citation type="submission" date="2025-08" db="UniProtKB">
        <authorList>
            <consortium name="RefSeq"/>
        </authorList>
    </citation>
    <scope>IDENTIFICATION</scope>
</reference>
<evidence type="ECO:0000313" key="6">
    <source>
        <dbReference type="RefSeq" id="XP_014665889.1"/>
    </source>
</evidence>
<keyword evidence="3" id="KW-0539">Nucleus</keyword>
<evidence type="ECO:0000256" key="3">
    <source>
        <dbReference type="ARBA" id="ARBA00023242"/>
    </source>
</evidence>
<comment type="similarity">
    <text evidence="2">Belongs to the NOC2 family.</text>
</comment>
<dbReference type="Pfam" id="PF03715">
    <property type="entry name" value="Noc2"/>
    <property type="match status" value="1"/>
</dbReference>
<evidence type="ECO:0000256" key="1">
    <source>
        <dbReference type="ARBA" id="ARBA00004123"/>
    </source>
</evidence>
<comment type="subcellular location">
    <subcellularLocation>
        <location evidence="1">Nucleus</location>
    </subcellularLocation>
</comment>
<protein>
    <submittedName>
        <fullName evidence="6">Nucleolar complex protein 2 homolog</fullName>
    </submittedName>
</protein>
<gene>
    <name evidence="6" type="primary">LOC106807897</name>
</gene>
<name>A0ABM1E118_PRICU</name>
<keyword evidence="5" id="KW-1185">Reference proteome</keyword>
<feature type="compositionally biased region" description="Basic and acidic residues" evidence="4">
    <location>
        <begin position="692"/>
        <end position="706"/>
    </location>
</feature>
<dbReference type="Proteomes" id="UP000695022">
    <property type="component" value="Unplaced"/>
</dbReference>
<evidence type="ECO:0000256" key="4">
    <source>
        <dbReference type="SAM" id="MobiDB-lite"/>
    </source>
</evidence>
<feature type="compositionally biased region" description="Polar residues" evidence="4">
    <location>
        <begin position="66"/>
        <end position="81"/>
    </location>
</feature>
<dbReference type="SUPFAM" id="SSF48371">
    <property type="entry name" value="ARM repeat"/>
    <property type="match status" value="1"/>
</dbReference>
<dbReference type="PANTHER" id="PTHR12687:SF4">
    <property type="entry name" value="NUCLEOLAR COMPLEX PROTEIN 2 HOMOLOG"/>
    <property type="match status" value="1"/>
</dbReference>
<dbReference type="RefSeq" id="XP_014665889.1">
    <property type="nucleotide sequence ID" value="XM_014810403.1"/>
</dbReference>
<evidence type="ECO:0000256" key="2">
    <source>
        <dbReference type="ARBA" id="ARBA00005907"/>
    </source>
</evidence>
<dbReference type="PANTHER" id="PTHR12687">
    <property type="entry name" value="NUCLEOLAR COMPLEX 2 AND RAD4-RELATED"/>
    <property type="match status" value="1"/>
</dbReference>
<feature type="compositionally biased region" description="Acidic residues" evidence="4">
    <location>
        <begin position="105"/>
        <end position="114"/>
    </location>
</feature>
<proteinExistence type="inferred from homology"/>
<evidence type="ECO:0000313" key="5">
    <source>
        <dbReference type="Proteomes" id="UP000695022"/>
    </source>
</evidence>